<sequence length="202" mass="22214">MGKLRLDEKSRKSVKLVPPSHLAVLFVSKSDINETHLFNLLKHSAAHGINHVSFYDPWGILASKKTTFLADAEAYFKENNTAVSIVLDFAPPAAGTATKYLHLSILGPDSGKSSLVDACRKLSHNPNPITTADIDAELAENSIFEPDFVLKVGNLSTLAGYPPWSLRVSEIYNIKALPTIISGDYFGSLMAEYDKRDRRIGR</sequence>
<comment type="similarity">
    <text evidence="4">Belongs to the UPP synthase family.</text>
</comment>
<evidence type="ECO:0000256" key="1">
    <source>
        <dbReference type="ARBA" id="ARBA00001946"/>
    </source>
</evidence>
<dbReference type="InterPro" id="IPR038887">
    <property type="entry name" value="Nus1/NgBR"/>
</dbReference>
<evidence type="ECO:0000256" key="12">
    <source>
        <dbReference type="ARBA" id="ARBA00047353"/>
    </source>
</evidence>
<dbReference type="Proteomes" id="UP000492821">
    <property type="component" value="Unassembled WGS sequence"/>
</dbReference>
<dbReference type="AlphaFoldDB" id="A0A7E4UWY4"/>
<dbReference type="EC" id="2.5.1.87" evidence="5"/>
<keyword evidence="10" id="KW-1133">Transmembrane helix</keyword>
<evidence type="ECO:0000256" key="6">
    <source>
        <dbReference type="ARBA" id="ARBA00022679"/>
    </source>
</evidence>
<dbReference type="PANTHER" id="PTHR21528:SF0">
    <property type="entry name" value="DEHYDRODOLICHYL DIPHOSPHATE SYNTHASE COMPLEX SUBUNIT NUS1"/>
    <property type="match status" value="1"/>
</dbReference>
<dbReference type="PANTHER" id="PTHR21528">
    <property type="entry name" value="DEHYDRODOLICHYL DIPHOSPHATE SYNTHASE COMPLEX SUBUNIT NUS1"/>
    <property type="match status" value="1"/>
</dbReference>
<keyword evidence="9" id="KW-0460">Magnesium</keyword>
<dbReference type="SUPFAM" id="SSF64005">
    <property type="entry name" value="Undecaprenyl diphosphate synthase"/>
    <property type="match status" value="1"/>
</dbReference>
<dbReference type="UniPathway" id="UPA00378"/>
<dbReference type="GO" id="GO:0005789">
    <property type="term" value="C:endoplasmic reticulum membrane"/>
    <property type="evidence" value="ECO:0007669"/>
    <property type="project" value="UniProtKB-SubCell"/>
</dbReference>
<proteinExistence type="inferred from homology"/>
<evidence type="ECO:0000256" key="10">
    <source>
        <dbReference type="ARBA" id="ARBA00022989"/>
    </source>
</evidence>
<evidence type="ECO:0000256" key="3">
    <source>
        <dbReference type="ARBA" id="ARBA00004922"/>
    </source>
</evidence>
<reference evidence="13" key="1">
    <citation type="journal article" date="2013" name="Genetics">
        <title>The draft genome and transcriptome of Panagrellus redivivus are shaped by the harsh demands of a free-living lifestyle.</title>
        <authorList>
            <person name="Srinivasan J."/>
            <person name="Dillman A.R."/>
            <person name="Macchietto M.G."/>
            <person name="Heikkinen L."/>
            <person name="Lakso M."/>
            <person name="Fracchia K.M."/>
            <person name="Antoshechkin I."/>
            <person name="Mortazavi A."/>
            <person name="Wong G."/>
            <person name="Sternberg P.W."/>
        </authorList>
    </citation>
    <scope>NUCLEOTIDE SEQUENCE [LARGE SCALE GENOMIC DNA]</scope>
    <source>
        <strain evidence="13">MT8872</strain>
    </source>
</reference>
<keyword evidence="6" id="KW-0808">Transferase</keyword>
<dbReference type="WBParaSite" id="Pan_g13779.t1">
    <property type="protein sequence ID" value="Pan_g13779.t1"/>
    <property type="gene ID" value="Pan_g13779"/>
</dbReference>
<dbReference type="GO" id="GO:1904423">
    <property type="term" value="C:dehydrodolichyl diphosphate synthase complex"/>
    <property type="evidence" value="ECO:0007669"/>
    <property type="project" value="InterPro"/>
</dbReference>
<dbReference type="Gene3D" id="3.40.1180.10">
    <property type="entry name" value="Decaprenyl diphosphate synthase-like"/>
    <property type="match status" value="1"/>
</dbReference>
<evidence type="ECO:0000313" key="14">
    <source>
        <dbReference type="WBParaSite" id="Pan_g13779.t1"/>
    </source>
</evidence>
<evidence type="ECO:0000256" key="11">
    <source>
        <dbReference type="ARBA" id="ARBA00023136"/>
    </source>
</evidence>
<dbReference type="InterPro" id="IPR036424">
    <property type="entry name" value="UPP_synth-like_sf"/>
</dbReference>
<keyword evidence="7" id="KW-0812">Transmembrane</keyword>
<evidence type="ECO:0000256" key="9">
    <source>
        <dbReference type="ARBA" id="ARBA00022842"/>
    </source>
</evidence>
<reference evidence="14" key="2">
    <citation type="submission" date="2020-10" db="UniProtKB">
        <authorList>
            <consortium name="WormBaseParasite"/>
        </authorList>
    </citation>
    <scope>IDENTIFICATION</scope>
</reference>
<evidence type="ECO:0000256" key="2">
    <source>
        <dbReference type="ARBA" id="ARBA00004586"/>
    </source>
</evidence>
<dbReference type="GO" id="GO:0045547">
    <property type="term" value="F:ditrans,polycis-polyprenyl diphosphate synthase [(2E,6E)-farnesyl diphosphate specific] activity"/>
    <property type="evidence" value="ECO:0007669"/>
    <property type="project" value="UniProtKB-EC"/>
</dbReference>
<evidence type="ECO:0000256" key="7">
    <source>
        <dbReference type="ARBA" id="ARBA00022692"/>
    </source>
</evidence>
<organism evidence="13 14">
    <name type="scientific">Panagrellus redivivus</name>
    <name type="common">Microworm</name>
    <dbReference type="NCBI Taxonomy" id="6233"/>
    <lineage>
        <taxon>Eukaryota</taxon>
        <taxon>Metazoa</taxon>
        <taxon>Ecdysozoa</taxon>
        <taxon>Nematoda</taxon>
        <taxon>Chromadorea</taxon>
        <taxon>Rhabditida</taxon>
        <taxon>Tylenchina</taxon>
        <taxon>Panagrolaimomorpha</taxon>
        <taxon>Panagrolaimoidea</taxon>
        <taxon>Panagrolaimidae</taxon>
        <taxon>Panagrellus</taxon>
    </lineage>
</organism>
<accession>A0A7E4UWY4</accession>
<evidence type="ECO:0000256" key="8">
    <source>
        <dbReference type="ARBA" id="ARBA00022824"/>
    </source>
</evidence>
<evidence type="ECO:0000256" key="5">
    <source>
        <dbReference type="ARBA" id="ARBA00012596"/>
    </source>
</evidence>
<name>A0A7E4UWY4_PANRE</name>
<comment type="subcellular location">
    <subcellularLocation>
        <location evidence="2">Endoplasmic reticulum membrane</location>
    </subcellularLocation>
</comment>
<evidence type="ECO:0000256" key="4">
    <source>
        <dbReference type="ARBA" id="ARBA00005432"/>
    </source>
</evidence>
<comment type="pathway">
    <text evidence="3">Protein modification; protein glycosylation.</text>
</comment>
<keyword evidence="13" id="KW-1185">Reference proteome</keyword>
<comment type="cofactor">
    <cofactor evidence="1">
        <name>Mg(2+)</name>
        <dbReference type="ChEBI" id="CHEBI:18420"/>
    </cofactor>
</comment>
<protein>
    <recommendedName>
        <fullName evidence="5">ditrans,polycis-polyprenyl diphosphate synthase [(2E,6E)-farnesyldiphosphate specific]</fullName>
        <ecNumber evidence="5">2.5.1.87</ecNumber>
    </recommendedName>
</protein>
<keyword evidence="8" id="KW-0256">Endoplasmic reticulum</keyword>
<evidence type="ECO:0000313" key="13">
    <source>
        <dbReference type="Proteomes" id="UP000492821"/>
    </source>
</evidence>
<comment type="catalytic activity">
    <reaction evidence="12">
        <text>n isopentenyl diphosphate + (2E,6E)-farnesyl diphosphate = a di-trans,poly-cis-polyprenyl diphosphate + n diphosphate</text>
        <dbReference type="Rhea" id="RHEA:53008"/>
        <dbReference type="Rhea" id="RHEA-COMP:19494"/>
        <dbReference type="ChEBI" id="CHEBI:33019"/>
        <dbReference type="ChEBI" id="CHEBI:128769"/>
        <dbReference type="ChEBI" id="CHEBI:136960"/>
        <dbReference type="ChEBI" id="CHEBI:175763"/>
        <dbReference type="EC" id="2.5.1.87"/>
    </reaction>
</comment>
<keyword evidence="11" id="KW-0472">Membrane</keyword>